<protein>
    <submittedName>
        <fullName evidence="3">Uncharacterized protein</fullName>
    </submittedName>
</protein>
<dbReference type="AlphaFoldDB" id="A0A915KS48"/>
<keyword evidence="1" id="KW-1133">Transmembrane helix</keyword>
<accession>A0A915KS48</accession>
<evidence type="ECO:0000313" key="2">
    <source>
        <dbReference type="Proteomes" id="UP000887565"/>
    </source>
</evidence>
<dbReference type="WBParaSite" id="nRc.2.0.1.t41593-RA">
    <property type="protein sequence ID" value="nRc.2.0.1.t41593-RA"/>
    <property type="gene ID" value="nRc.2.0.1.g41593"/>
</dbReference>
<evidence type="ECO:0000313" key="3">
    <source>
        <dbReference type="WBParaSite" id="nRc.2.0.1.t41593-RA"/>
    </source>
</evidence>
<sequence>MVSYYLMVIIILSPQGPHGSNKWKQGAILMDRLVLKQLSFTIVSYYLIVIIVLSPLGPRGPIKSKQ</sequence>
<reference evidence="3" key="1">
    <citation type="submission" date="2022-11" db="UniProtKB">
        <authorList>
            <consortium name="WormBaseParasite"/>
        </authorList>
    </citation>
    <scope>IDENTIFICATION</scope>
</reference>
<evidence type="ECO:0000256" key="1">
    <source>
        <dbReference type="SAM" id="Phobius"/>
    </source>
</evidence>
<feature type="transmembrane region" description="Helical" evidence="1">
    <location>
        <begin position="38"/>
        <end position="56"/>
    </location>
</feature>
<keyword evidence="1" id="KW-0812">Transmembrane</keyword>
<keyword evidence="1" id="KW-0472">Membrane</keyword>
<name>A0A915KS48_ROMCU</name>
<keyword evidence="2" id="KW-1185">Reference proteome</keyword>
<organism evidence="2 3">
    <name type="scientific">Romanomermis culicivorax</name>
    <name type="common">Nematode worm</name>
    <dbReference type="NCBI Taxonomy" id="13658"/>
    <lineage>
        <taxon>Eukaryota</taxon>
        <taxon>Metazoa</taxon>
        <taxon>Ecdysozoa</taxon>
        <taxon>Nematoda</taxon>
        <taxon>Enoplea</taxon>
        <taxon>Dorylaimia</taxon>
        <taxon>Mermithida</taxon>
        <taxon>Mermithoidea</taxon>
        <taxon>Mermithidae</taxon>
        <taxon>Romanomermis</taxon>
    </lineage>
</organism>
<dbReference type="Proteomes" id="UP000887565">
    <property type="component" value="Unplaced"/>
</dbReference>
<proteinExistence type="predicted"/>